<dbReference type="InterPro" id="IPR017945">
    <property type="entry name" value="DHBP_synth_RibB-like_a/b_dom"/>
</dbReference>
<feature type="domain" description="YrdC-like" evidence="1">
    <location>
        <begin position="13"/>
        <end position="199"/>
    </location>
</feature>
<dbReference type="Proteomes" id="UP000757103">
    <property type="component" value="Unassembled WGS sequence"/>
</dbReference>
<gene>
    <name evidence="2" type="ORF">K8U91_10980</name>
</gene>
<name>A0A921SW38_9BACT</name>
<evidence type="ECO:0000259" key="1">
    <source>
        <dbReference type="PROSITE" id="PS51163"/>
    </source>
</evidence>
<accession>A0A921SW38</accession>
<reference evidence="2" key="1">
    <citation type="journal article" date="2021" name="PeerJ">
        <title>Extensive microbial diversity within the chicken gut microbiome revealed by metagenomics and culture.</title>
        <authorList>
            <person name="Gilroy R."/>
            <person name="Ravi A."/>
            <person name="Getino M."/>
            <person name="Pursley I."/>
            <person name="Horton D.L."/>
            <person name="Alikhan N.F."/>
            <person name="Baker D."/>
            <person name="Gharbi K."/>
            <person name="Hall N."/>
            <person name="Watson M."/>
            <person name="Adriaenssens E.M."/>
            <person name="Foster-Nyarko E."/>
            <person name="Jarju S."/>
            <person name="Secka A."/>
            <person name="Antonio M."/>
            <person name="Oren A."/>
            <person name="Chaudhuri R.R."/>
            <person name="La Ragione R."/>
            <person name="Hildebrand F."/>
            <person name="Pallen M.J."/>
        </authorList>
    </citation>
    <scope>NUCLEOTIDE SEQUENCE</scope>
    <source>
        <strain evidence="2">CHK121-7720</strain>
    </source>
</reference>
<dbReference type="RefSeq" id="WP_273307039.1">
    <property type="nucleotide sequence ID" value="NZ_CASDXW010000002.1"/>
</dbReference>
<dbReference type="GO" id="GO:0003725">
    <property type="term" value="F:double-stranded RNA binding"/>
    <property type="evidence" value="ECO:0007669"/>
    <property type="project" value="InterPro"/>
</dbReference>
<proteinExistence type="predicted"/>
<dbReference type="SUPFAM" id="SSF55821">
    <property type="entry name" value="YrdC/RibB"/>
    <property type="match status" value="1"/>
</dbReference>
<dbReference type="InterPro" id="IPR006070">
    <property type="entry name" value="Sua5-like_dom"/>
</dbReference>
<dbReference type="AlphaFoldDB" id="A0A921SW38"/>
<dbReference type="EMBL" id="DYUD01000030">
    <property type="protein sequence ID" value="HJG89977.1"/>
    <property type="molecule type" value="Genomic_DNA"/>
</dbReference>
<dbReference type="Pfam" id="PF01300">
    <property type="entry name" value="Sua5_yciO_yrdC"/>
    <property type="match status" value="1"/>
</dbReference>
<dbReference type="InterPro" id="IPR052532">
    <property type="entry name" value="SUA5_domain"/>
</dbReference>
<sequence length="203" mass="22295">MKRVRIYEEKPSEAEIDKAVKVLRDGGIVIYPTDTVYALGCDALNVRAVERICQIKGINPQKVNLSIICRELSWVSEYAKLSNLYFKLLKRNLPGAFTFILPTSSSLPKIYKNRKTVGIRIPDNAITLALVEALGNPLLTTSVAIDEEEPEYGTDPELIAERYEAVADLIIDGGEGGTIPSTTVDCTGDAPVILREGKGELQE</sequence>
<reference evidence="2" key="2">
    <citation type="submission" date="2021-09" db="EMBL/GenBank/DDBJ databases">
        <authorList>
            <person name="Gilroy R."/>
        </authorList>
    </citation>
    <scope>NUCLEOTIDE SEQUENCE</scope>
    <source>
        <strain evidence="2">CHK121-7720</strain>
    </source>
</reference>
<dbReference type="PANTHER" id="PTHR42828:SF3">
    <property type="entry name" value="THREONYLCARBAMOYL-AMP SYNTHASE"/>
    <property type="match status" value="1"/>
</dbReference>
<dbReference type="NCBIfam" id="TIGR00057">
    <property type="entry name" value="L-threonylcarbamoyladenylate synthase"/>
    <property type="match status" value="1"/>
</dbReference>
<comment type="caution">
    <text evidence="2">The sequence shown here is derived from an EMBL/GenBank/DDBJ whole genome shotgun (WGS) entry which is preliminary data.</text>
</comment>
<dbReference type="Gene3D" id="3.90.870.10">
    <property type="entry name" value="DHBP synthase"/>
    <property type="match status" value="1"/>
</dbReference>
<evidence type="ECO:0000313" key="2">
    <source>
        <dbReference type="EMBL" id="HJG89977.1"/>
    </source>
</evidence>
<dbReference type="PANTHER" id="PTHR42828">
    <property type="entry name" value="DHBP SYNTHASE RIBB-LIKE ALPHA/BETA DOMAIN-CONTAINING PROTEIN"/>
    <property type="match status" value="1"/>
</dbReference>
<dbReference type="PROSITE" id="PS51163">
    <property type="entry name" value="YRDC"/>
    <property type="match status" value="1"/>
</dbReference>
<protein>
    <submittedName>
        <fullName evidence="2">Threonylcarbamoyl-AMP synthase</fullName>
    </submittedName>
</protein>
<organism evidence="2 3">
    <name type="scientific">Barnesiella viscericola</name>
    <dbReference type="NCBI Taxonomy" id="397865"/>
    <lineage>
        <taxon>Bacteria</taxon>
        <taxon>Pseudomonadati</taxon>
        <taxon>Bacteroidota</taxon>
        <taxon>Bacteroidia</taxon>
        <taxon>Bacteroidales</taxon>
        <taxon>Barnesiellaceae</taxon>
        <taxon>Barnesiella</taxon>
    </lineage>
</organism>
<evidence type="ECO:0000313" key="3">
    <source>
        <dbReference type="Proteomes" id="UP000757103"/>
    </source>
</evidence>